<name>A0A8H6I1L0_9AGAR</name>
<accession>A0A8H6I1L0</accession>
<evidence type="ECO:0000313" key="1">
    <source>
        <dbReference type="EMBL" id="KAF6756999.1"/>
    </source>
</evidence>
<protein>
    <submittedName>
        <fullName evidence="1">Uncharacterized protein</fullName>
    </submittedName>
</protein>
<reference evidence="1 2" key="1">
    <citation type="submission" date="2020-07" db="EMBL/GenBank/DDBJ databases">
        <title>Comparative genomics of pyrophilous fungi reveals a link between fire events and developmental genes.</title>
        <authorList>
            <consortium name="DOE Joint Genome Institute"/>
            <person name="Steindorff A.S."/>
            <person name="Carver A."/>
            <person name="Calhoun S."/>
            <person name="Stillman K."/>
            <person name="Liu H."/>
            <person name="Lipzen A."/>
            <person name="Pangilinan J."/>
            <person name="Labutti K."/>
            <person name="Bruns T.D."/>
            <person name="Grigoriev I.V."/>
        </authorList>
    </citation>
    <scope>NUCLEOTIDE SEQUENCE [LARGE SCALE GENOMIC DNA]</scope>
    <source>
        <strain evidence="1 2">CBS 144469</strain>
    </source>
</reference>
<gene>
    <name evidence="1" type="ORF">DFP72DRAFT_892909</name>
</gene>
<dbReference type="EMBL" id="JACGCI010000024">
    <property type="protein sequence ID" value="KAF6756999.1"/>
    <property type="molecule type" value="Genomic_DNA"/>
</dbReference>
<dbReference type="Proteomes" id="UP000521943">
    <property type="component" value="Unassembled WGS sequence"/>
</dbReference>
<organism evidence="1 2">
    <name type="scientific">Ephemerocybe angulata</name>
    <dbReference type="NCBI Taxonomy" id="980116"/>
    <lineage>
        <taxon>Eukaryota</taxon>
        <taxon>Fungi</taxon>
        <taxon>Dikarya</taxon>
        <taxon>Basidiomycota</taxon>
        <taxon>Agaricomycotina</taxon>
        <taxon>Agaricomycetes</taxon>
        <taxon>Agaricomycetidae</taxon>
        <taxon>Agaricales</taxon>
        <taxon>Agaricineae</taxon>
        <taxon>Psathyrellaceae</taxon>
        <taxon>Ephemerocybe</taxon>
    </lineage>
</organism>
<comment type="caution">
    <text evidence="1">The sequence shown here is derived from an EMBL/GenBank/DDBJ whole genome shotgun (WGS) entry which is preliminary data.</text>
</comment>
<evidence type="ECO:0000313" key="2">
    <source>
        <dbReference type="Proteomes" id="UP000521943"/>
    </source>
</evidence>
<dbReference type="OrthoDB" id="10552299at2759"/>
<dbReference type="AlphaFoldDB" id="A0A8H6I1L0"/>
<keyword evidence="2" id="KW-1185">Reference proteome</keyword>
<proteinExistence type="predicted"/>
<sequence>MKLKSHTFTFNLFNPSIPHKLTRKMKLTSFFLLAVTVLQGSGTAFAAPNGGSATSSSSASTVFATPFTSTVTASSTSSAPGPSGGVVTLTKLIYPAGLPAEYLNFLIGNHAAGPAFGSGFSSPASSALAAGSTSASPASPTIISSSAPAGEAATTYTSTVTSSTSAIPATGTGGPHAPFIYLPPCGYPGSTNGTVTAVPASSAATSISTRIINGTATAVPAVSNVHITVTAPVFPNGTGHGTSSAAAIPAVSSSSSAPASSATSSSSVTLTTTHISSTTAVPAGTAFPGGCIPYATLIISSPGSGTAVPSVPGATAVTAPGPTVTPA</sequence>